<evidence type="ECO:0000313" key="2">
    <source>
        <dbReference type="EMBL" id="GAP42840.1"/>
    </source>
</evidence>
<protein>
    <submittedName>
        <fullName evidence="2">Uncharacterized protein</fullName>
    </submittedName>
</protein>
<accession>A0A0S7C1K7</accession>
<dbReference type="Pfam" id="PF19765">
    <property type="entry name" value="DUF6252"/>
    <property type="match status" value="1"/>
</dbReference>
<proteinExistence type="predicted"/>
<dbReference type="Proteomes" id="UP000053091">
    <property type="component" value="Unassembled WGS sequence"/>
</dbReference>
<feature type="signal peptide" evidence="1">
    <location>
        <begin position="1"/>
        <end position="21"/>
    </location>
</feature>
<reference evidence="2" key="1">
    <citation type="journal article" date="2015" name="Genome Announc.">
        <title>Draft Genome Sequence of Bacteroidales Strain TBC1, a Novel Isolate from a Methanogenic Wastewater Treatment System.</title>
        <authorList>
            <person name="Tourlousse D.M."/>
            <person name="Matsuura N."/>
            <person name="Sun L."/>
            <person name="Toyonaga M."/>
            <person name="Kuroda K."/>
            <person name="Ohashi A."/>
            <person name="Cruz R."/>
            <person name="Yamaguchi T."/>
            <person name="Sekiguchi Y."/>
        </authorList>
    </citation>
    <scope>NUCLEOTIDE SEQUENCE [LARGE SCALE GENOMIC DNA]</scope>
    <source>
        <strain evidence="2">TBC1</strain>
    </source>
</reference>
<dbReference type="PROSITE" id="PS51257">
    <property type="entry name" value="PROKAR_LIPOPROTEIN"/>
    <property type="match status" value="1"/>
</dbReference>
<dbReference type="OrthoDB" id="1399177at2"/>
<feature type="chain" id="PRO_5006633423" evidence="1">
    <location>
        <begin position="22"/>
        <end position="160"/>
    </location>
</feature>
<evidence type="ECO:0000256" key="1">
    <source>
        <dbReference type="SAM" id="SignalP"/>
    </source>
</evidence>
<dbReference type="InterPro" id="IPR046219">
    <property type="entry name" value="DUF6252"/>
</dbReference>
<evidence type="ECO:0000313" key="3">
    <source>
        <dbReference type="Proteomes" id="UP000053091"/>
    </source>
</evidence>
<dbReference type="AlphaFoldDB" id="A0A0S7C1K7"/>
<organism evidence="2">
    <name type="scientific">Lentimicrobium saccharophilum</name>
    <dbReference type="NCBI Taxonomy" id="1678841"/>
    <lineage>
        <taxon>Bacteria</taxon>
        <taxon>Pseudomonadati</taxon>
        <taxon>Bacteroidota</taxon>
        <taxon>Bacteroidia</taxon>
        <taxon>Bacteroidales</taxon>
        <taxon>Lentimicrobiaceae</taxon>
        <taxon>Lentimicrobium</taxon>
    </lineage>
</organism>
<gene>
    <name evidence="2" type="ORF">TBC1_11980</name>
</gene>
<keyword evidence="1" id="KW-0732">Signal</keyword>
<dbReference type="EMBL" id="DF968182">
    <property type="protein sequence ID" value="GAP42840.1"/>
    <property type="molecule type" value="Genomic_DNA"/>
</dbReference>
<keyword evidence="3" id="KW-1185">Reference proteome</keyword>
<name>A0A0S7C1K7_9BACT</name>
<sequence length="160" mass="17230">MKKLKFAGLLLAAMTMIVACSKDNDDENKEEPASLSVEYNGVTWESTTVTAVYTSANGSTSISASRNSPSDQVAVSFSITTGTEEITEPGEGAMFSISTPGLGTYTTLFVNGVVGELTITKYDMEKKLVSGTFHCRAKNFDYDVVEFTNGQFTNVPVTIY</sequence>
<dbReference type="RefSeq" id="WP_062039278.1">
    <property type="nucleotide sequence ID" value="NZ_DF968182.1"/>
</dbReference>